<organism evidence="1 2">
    <name type="scientific">Exophiala dermatitidis (strain ATCC 34100 / CBS 525.76 / NIH/UT8656)</name>
    <name type="common">Black yeast</name>
    <name type="synonym">Wangiella dermatitidis</name>
    <dbReference type="NCBI Taxonomy" id="858893"/>
    <lineage>
        <taxon>Eukaryota</taxon>
        <taxon>Fungi</taxon>
        <taxon>Dikarya</taxon>
        <taxon>Ascomycota</taxon>
        <taxon>Pezizomycotina</taxon>
        <taxon>Eurotiomycetes</taxon>
        <taxon>Chaetothyriomycetidae</taxon>
        <taxon>Chaetothyriales</taxon>
        <taxon>Herpotrichiellaceae</taxon>
        <taxon>Exophiala</taxon>
    </lineage>
</organism>
<dbReference type="RefSeq" id="XP_009156736.1">
    <property type="nucleotide sequence ID" value="XM_009158488.1"/>
</dbReference>
<name>H6BZU0_EXODN</name>
<protein>
    <recommendedName>
        <fullName evidence="3">3-carboxymuconate cyclase</fullName>
    </recommendedName>
</protein>
<keyword evidence="2" id="KW-1185">Reference proteome</keyword>
<dbReference type="OrthoDB" id="10006285at2759"/>
<dbReference type="eggNOG" id="ENOG502S2T1">
    <property type="taxonomic scope" value="Eukaryota"/>
</dbReference>
<sequence length="424" mass="42728">MAPWILFFQAPPHPQPEERFAQIALAALAASLTLAAPSPHRGQAGSGRSRFPTAVYLLTNEANNAVVALPVAADGTLSLGNVTGTGGAGANSIDGTTNQPAAPDALIGQSALTVAGNHLFAVNAGSNTLTMLSIDPQNPTQLAVVGQPVNLPGEFPNTAAASIRHRLVCVGTTGAANGVSCSRFSRNGLVGMDNLRSFGLTQSTPPVGPTNSVSQLFFSQDESKLFATVKGDPATGNTGFFSAFPVIGHGRHQSASVSAQDVRSSPNGTAVLFGSANIPGTSSIFATDASFGAAILAVDPKSGQASLAAKQAIDGQKATCWATISPATSSAFVTDVGVNRLVEMSLKDASTLSITDLSANGDPGLIDLKAAGNFVYALSPGNGTTPASISVLDVSGGQGSAKMIQHFALQGLGAGKNSQGMAVF</sequence>
<gene>
    <name evidence="1" type="ORF">HMPREF1120_04362</name>
</gene>
<dbReference type="Gene3D" id="2.130.10.10">
    <property type="entry name" value="YVTN repeat-like/Quinoprotein amine dehydrogenase"/>
    <property type="match status" value="2"/>
</dbReference>
<dbReference type="SUPFAM" id="SSF50969">
    <property type="entry name" value="YVTN repeat-like/Quinoprotein amine dehydrogenase"/>
    <property type="match status" value="1"/>
</dbReference>
<dbReference type="HOGENOM" id="CLU_037887_1_0_1"/>
<proteinExistence type="predicted"/>
<dbReference type="InterPro" id="IPR015943">
    <property type="entry name" value="WD40/YVTN_repeat-like_dom_sf"/>
</dbReference>
<dbReference type="Proteomes" id="UP000007304">
    <property type="component" value="Unassembled WGS sequence"/>
</dbReference>
<dbReference type="VEuPathDB" id="FungiDB:HMPREF1120_04362"/>
<reference evidence="1" key="1">
    <citation type="submission" date="2011-07" db="EMBL/GenBank/DDBJ databases">
        <title>The Genome Sequence of Exophiala (Wangiella) dermatitidis NIH/UT8656.</title>
        <authorList>
            <consortium name="The Broad Institute Genome Sequencing Platform"/>
            <person name="Cuomo C."/>
            <person name="Wang Z."/>
            <person name="Hunicke-Smith S."/>
            <person name="Szanislo P.J."/>
            <person name="Earl A."/>
            <person name="Young S.K."/>
            <person name="Zeng Q."/>
            <person name="Gargeya S."/>
            <person name="Fitzgerald M."/>
            <person name="Haas B."/>
            <person name="Abouelleil A."/>
            <person name="Alvarado L."/>
            <person name="Arachchi H.M."/>
            <person name="Berlin A."/>
            <person name="Brown A."/>
            <person name="Chapman S.B."/>
            <person name="Chen Z."/>
            <person name="Dunbar C."/>
            <person name="Freedman E."/>
            <person name="Gearin G."/>
            <person name="Gellesch M."/>
            <person name="Goldberg J."/>
            <person name="Griggs A."/>
            <person name="Gujja S."/>
            <person name="Heiman D."/>
            <person name="Howarth C."/>
            <person name="Larson L."/>
            <person name="Lui A."/>
            <person name="MacDonald P.J.P."/>
            <person name="Montmayeur A."/>
            <person name="Murphy C."/>
            <person name="Neiman D."/>
            <person name="Pearson M."/>
            <person name="Priest M."/>
            <person name="Roberts A."/>
            <person name="Saif S."/>
            <person name="Shea T."/>
            <person name="Shenoy N."/>
            <person name="Sisk P."/>
            <person name="Stolte C."/>
            <person name="Sykes S."/>
            <person name="Wortman J."/>
            <person name="Nusbaum C."/>
            <person name="Birren B."/>
        </authorList>
    </citation>
    <scope>NUCLEOTIDE SEQUENCE</scope>
    <source>
        <strain evidence="1">NIH/UT8656</strain>
    </source>
</reference>
<evidence type="ECO:0000313" key="2">
    <source>
        <dbReference type="Proteomes" id="UP000007304"/>
    </source>
</evidence>
<dbReference type="OMA" id="TCWATIS"/>
<dbReference type="InParanoid" id="H6BZU0"/>
<dbReference type="GeneID" id="20309001"/>
<accession>H6BZU0</accession>
<evidence type="ECO:0000313" key="1">
    <source>
        <dbReference type="EMBL" id="EHY56275.1"/>
    </source>
</evidence>
<dbReference type="InterPro" id="IPR011044">
    <property type="entry name" value="Quino_amine_DH_bsu"/>
</dbReference>
<dbReference type="EMBL" id="JH226133">
    <property type="protein sequence ID" value="EHY56275.1"/>
    <property type="molecule type" value="Genomic_DNA"/>
</dbReference>
<dbReference type="AlphaFoldDB" id="H6BZU0"/>
<evidence type="ECO:0008006" key="3">
    <source>
        <dbReference type="Google" id="ProtNLM"/>
    </source>
</evidence>
<dbReference type="STRING" id="858893.H6BZU0"/>